<protein>
    <submittedName>
        <fullName evidence="5 6">Inner membrane protein</fullName>
    </submittedName>
</protein>
<accession>A0A183E9B9</accession>
<keyword evidence="1" id="KW-0812">Transmembrane</keyword>
<proteinExistence type="predicted"/>
<dbReference type="InterPro" id="IPR039934">
    <property type="entry name" value="C2CD2/C2CD2L"/>
</dbReference>
<dbReference type="OrthoDB" id="9976063at2759"/>
<evidence type="ECO:0000313" key="2">
    <source>
        <dbReference type="EMBL" id="VDK51172.1"/>
    </source>
</evidence>
<dbReference type="EMBL" id="UYRT01011858">
    <property type="protein sequence ID" value="VDK51172.1"/>
    <property type="molecule type" value="Genomic_DNA"/>
</dbReference>
<evidence type="ECO:0000313" key="6">
    <source>
        <dbReference type="WBParaSite" id="GPUH_0001758201-mRNA-1"/>
    </source>
</evidence>
<reference evidence="2 4" key="2">
    <citation type="submission" date="2018-11" db="EMBL/GenBank/DDBJ databases">
        <authorList>
            <consortium name="Pathogen Informatics"/>
        </authorList>
    </citation>
    <scope>NUCLEOTIDE SEQUENCE [LARGE SCALE GENOMIC DNA]</scope>
</reference>
<feature type="transmembrane region" description="Helical" evidence="1">
    <location>
        <begin position="6"/>
        <end position="22"/>
    </location>
</feature>
<dbReference type="AlphaFoldDB" id="A0A183E9B9"/>
<organism evidence="6">
    <name type="scientific">Gongylonema pulchrum</name>
    <dbReference type="NCBI Taxonomy" id="637853"/>
    <lineage>
        <taxon>Eukaryota</taxon>
        <taxon>Metazoa</taxon>
        <taxon>Ecdysozoa</taxon>
        <taxon>Nematoda</taxon>
        <taxon>Chromadorea</taxon>
        <taxon>Rhabditida</taxon>
        <taxon>Spirurina</taxon>
        <taxon>Spiruromorpha</taxon>
        <taxon>Spiruroidea</taxon>
        <taxon>Gongylonematidae</taxon>
        <taxon>Gongylonema</taxon>
    </lineage>
</organism>
<dbReference type="EMBL" id="UYRT01085354">
    <property type="protein sequence ID" value="VDN30028.1"/>
    <property type="molecule type" value="Genomic_DNA"/>
</dbReference>
<dbReference type="WBParaSite" id="GPUH_0000553501-mRNA-1">
    <property type="protein sequence ID" value="GPUH_0000553501-mRNA-1"/>
    <property type="gene ID" value="GPUH_0000553501"/>
</dbReference>
<dbReference type="PANTHER" id="PTHR21119">
    <property type="entry name" value="C2 DOMAIN-CONTAINING PROTEIN"/>
    <property type="match status" value="1"/>
</dbReference>
<reference evidence="5 6" key="1">
    <citation type="submission" date="2016-06" db="UniProtKB">
        <authorList>
            <consortium name="WormBaseParasite"/>
        </authorList>
    </citation>
    <scope>IDENTIFICATION</scope>
</reference>
<evidence type="ECO:0000313" key="3">
    <source>
        <dbReference type="EMBL" id="VDN30028.1"/>
    </source>
</evidence>
<evidence type="ECO:0000256" key="1">
    <source>
        <dbReference type="SAM" id="Phobius"/>
    </source>
</evidence>
<keyword evidence="4" id="KW-1185">Reference proteome</keyword>
<evidence type="ECO:0000313" key="4">
    <source>
        <dbReference type="Proteomes" id="UP000271098"/>
    </source>
</evidence>
<gene>
    <name evidence="3" type="ORF">GPUH_LOCUS17560</name>
    <name evidence="2" type="ORF">GPUH_LOCUS5529</name>
</gene>
<keyword evidence="1" id="KW-1133">Transmembrane helix</keyword>
<keyword evidence="1" id="KW-0472">Membrane</keyword>
<dbReference type="PANTHER" id="PTHR21119:SF5">
    <property type="entry name" value="C2 DOMAIN-CONTAINING PROTEIN"/>
    <property type="match status" value="1"/>
</dbReference>
<name>A0A183E9B9_9BILA</name>
<evidence type="ECO:0000313" key="5">
    <source>
        <dbReference type="WBParaSite" id="GPUH_0000553501-mRNA-1"/>
    </source>
</evidence>
<dbReference type="Proteomes" id="UP000271098">
    <property type="component" value="Unassembled WGS sequence"/>
</dbReference>
<sequence length="101" mass="10915">MDGLLWLIVSWLVVGAMCYLMLSKLGAPQAEVASSVHPTTAPSTATSSGAWSTDQQSTTDWLNGIITWLFENMHRAPDTLQAWIAAMNEAAKKISSPVSIH</sequence>
<dbReference type="WBParaSite" id="GPUH_0001758201-mRNA-1">
    <property type="protein sequence ID" value="GPUH_0001758201-mRNA-1"/>
    <property type="gene ID" value="GPUH_0001758201"/>
</dbReference>